<feature type="non-terminal residue" evidence="2">
    <location>
        <position position="161"/>
    </location>
</feature>
<dbReference type="Proteomes" id="UP001596328">
    <property type="component" value="Unassembled WGS sequence"/>
</dbReference>
<gene>
    <name evidence="2" type="ORF">ACFQE1_17110</name>
</gene>
<keyword evidence="1" id="KW-1133">Transmembrane helix</keyword>
<evidence type="ECO:0000313" key="3">
    <source>
        <dbReference type="Proteomes" id="UP001596328"/>
    </source>
</evidence>
<organism evidence="2 3">
    <name type="scientific">Halobium palmae</name>
    <dbReference type="NCBI Taxonomy" id="1776492"/>
    <lineage>
        <taxon>Archaea</taxon>
        <taxon>Methanobacteriati</taxon>
        <taxon>Methanobacteriota</taxon>
        <taxon>Stenosarchaea group</taxon>
        <taxon>Halobacteria</taxon>
        <taxon>Halobacteriales</taxon>
        <taxon>Haloferacaceae</taxon>
        <taxon>Halobium</taxon>
    </lineage>
</organism>
<dbReference type="AlphaFoldDB" id="A0ABD5S371"/>
<feature type="transmembrane region" description="Helical" evidence="1">
    <location>
        <begin position="62"/>
        <end position="86"/>
    </location>
</feature>
<dbReference type="EMBL" id="JBHSWU010000859">
    <property type="protein sequence ID" value="MFC6726051.1"/>
    <property type="molecule type" value="Genomic_DNA"/>
</dbReference>
<evidence type="ECO:0000256" key="1">
    <source>
        <dbReference type="SAM" id="Phobius"/>
    </source>
</evidence>
<accession>A0ABD5S371</accession>
<comment type="caution">
    <text evidence="2">The sequence shown here is derived from an EMBL/GenBank/DDBJ whole genome shotgun (WGS) entry which is preliminary data.</text>
</comment>
<keyword evidence="1" id="KW-0812">Transmembrane</keyword>
<reference evidence="2 3" key="1">
    <citation type="journal article" date="2019" name="Int. J. Syst. Evol. Microbiol.">
        <title>The Global Catalogue of Microorganisms (GCM) 10K type strain sequencing project: providing services to taxonomists for standard genome sequencing and annotation.</title>
        <authorList>
            <consortium name="The Broad Institute Genomics Platform"/>
            <consortium name="The Broad Institute Genome Sequencing Center for Infectious Disease"/>
            <person name="Wu L."/>
            <person name="Ma J."/>
        </authorList>
    </citation>
    <scope>NUCLEOTIDE SEQUENCE [LARGE SCALE GENOMIC DNA]</scope>
    <source>
        <strain evidence="2 3">NBRC 111368</strain>
    </source>
</reference>
<name>A0ABD5S371_9EURY</name>
<keyword evidence="3" id="KW-1185">Reference proteome</keyword>
<evidence type="ECO:0000313" key="2">
    <source>
        <dbReference type="EMBL" id="MFC6726051.1"/>
    </source>
</evidence>
<protein>
    <submittedName>
        <fullName evidence="2">Uncharacterized protein</fullName>
    </submittedName>
</protein>
<sequence length="161" mass="17598">MDDLSLRLFGAIHVDRVRKVEAELDEFASGGCGDGRGESGRVDALFVEYPSGEFGLRQYLRFVVRVPTVAVGWGLVTVVHTVFYLLSQRDVIPAEVVAAVRYAKEHDRPLHAVDDHPIRILSGTGPAWVVVNWLAFVGLLWATRFDGAVTAATLATAQVPL</sequence>
<keyword evidence="1" id="KW-0472">Membrane</keyword>
<proteinExistence type="predicted"/>